<dbReference type="GO" id="GO:0033617">
    <property type="term" value="P:mitochondrial respiratory chain complex IV assembly"/>
    <property type="evidence" value="ECO:0007669"/>
    <property type="project" value="Ensembl"/>
</dbReference>
<dbReference type="Proteomes" id="UP000694409">
    <property type="component" value="Unassembled WGS sequence"/>
</dbReference>
<protein>
    <submittedName>
        <fullName evidence="8">Cytochrome c oxidase assembly factor 8</fullName>
    </submittedName>
</protein>
<evidence type="ECO:0000256" key="2">
    <source>
        <dbReference type="ARBA" id="ARBA00005453"/>
    </source>
</evidence>
<keyword evidence="5" id="KW-0496">Mitochondrion</keyword>
<dbReference type="GO" id="GO:0000302">
    <property type="term" value="P:response to reactive oxygen species"/>
    <property type="evidence" value="ECO:0007669"/>
    <property type="project" value="Ensembl"/>
</dbReference>
<evidence type="ECO:0000256" key="7">
    <source>
        <dbReference type="SAM" id="MobiDB-lite"/>
    </source>
</evidence>
<evidence type="ECO:0000256" key="5">
    <source>
        <dbReference type="ARBA" id="ARBA00023128"/>
    </source>
</evidence>
<dbReference type="Pfam" id="PF10231">
    <property type="entry name" value="COA8"/>
    <property type="match status" value="1"/>
</dbReference>
<dbReference type="AlphaFoldDB" id="A0A8C9UA94"/>
<dbReference type="Ensembl" id="ENSSCAT00000009702.1">
    <property type="protein sequence ID" value="ENSSCAP00000008608.1"/>
    <property type="gene ID" value="ENSSCAG00000006564.1"/>
</dbReference>
<keyword evidence="3" id="KW-0999">Mitochondrion inner membrane</keyword>
<evidence type="ECO:0000313" key="9">
    <source>
        <dbReference type="Proteomes" id="UP000694409"/>
    </source>
</evidence>
<evidence type="ECO:0000256" key="6">
    <source>
        <dbReference type="ARBA" id="ARBA00023136"/>
    </source>
</evidence>
<feature type="compositionally biased region" description="Gly residues" evidence="7">
    <location>
        <begin position="50"/>
        <end position="63"/>
    </location>
</feature>
<evidence type="ECO:0000256" key="3">
    <source>
        <dbReference type="ARBA" id="ARBA00022792"/>
    </source>
</evidence>
<name>A0A8C9UA94_SERCA</name>
<sequence length="233" mass="25971">SAGPWRPSGRCEPVAVTAATPSPPLPPPPPPAAAARLSAGERLDSVVNPAGGGGCCGGRGGSLVGRRPRGALSGERSGCLPGGGFHPPAHSHSDWIGPPDKHSNLRPVIFYVPPEESALERRLREARQEAQASNQRFWARHNRAFRQEKEEFIYSRLKAKGLEMKDESGQKATLNAEEMAEFYKDFLNKNFKKHLQYNRDWYKHNFRITFLMGQVALVRALRWLRGRKKNVEQ</sequence>
<keyword evidence="4" id="KW-0809">Transit peptide</keyword>
<dbReference type="PANTHER" id="PTHR31107">
    <property type="entry name" value="APOPTOGENIC PROTEIN 1, MITOCHONDRIAL"/>
    <property type="match status" value="1"/>
</dbReference>
<comment type="similarity">
    <text evidence="2">Belongs to the COA8 family.</text>
</comment>
<feature type="region of interest" description="Disordered" evidence="7">
    <location>
        <begin position="1"/>
        <end position="85"/>
    </location>
</feature>
<evidence type="ECO:0000256" key="1">
    <source>
        <dbReference type="ARBA" id="ARBA00004443"/>
    </source>
</evidence>
<keyword evidence="9" id="KW-1185">Reference proteome</keyword>
<dbReference type="GO" id="GO:0005743">
    <property type="term" value="C:mitochondrial inner membrane"/>
    <property type="evidence" value="ECO:0007669"/>
    <property type="project" value="UniProtKB-SubCell"/>
</dbReference>
<dbReference type="GO" id="GO:0097193">
    <property type="term" value="P:intrinsic apoptotic signaling pathway"/>
    <property type="evidence" value="ECO:0007669"/>
    <property type="project" value="Ensembl"/>
</dbReference>
<organism evidence="8 9">
    <name type="scientific">Serinus canaria</name>
    <name type="common">Island canary</name>
    <name type="synonym">Fringilla canaria</name>
    <dbReference type="NCBI Taxonomy" id="9135"/>
    <lineage>
        <taxon>Eukaryota</taxon>
        <taxon>Metazoa</taxon>
        <taxon>Chordata</taxon>
        <taxon>Craniata</taxon>
        <taxon>Vertebrata</taxon>
        <taxon>Euteleostomi</taxon>
        <taxon>Archelosauria</taxon>
        <taxon>Archosauria</taxon>
        <taxon>Dinosauria</taxon>
        <taxon>Saurischia</taxon>
        <taxon>Theropoda</taxon>
        <taxon>Coelurosauria</taxon>
        <taxon>Aves</taxon>
        <taxon>Neognathae</taxon>
        <taxon>Neoaves</taxon>
        <taxon>Telluraves</taxon>
        <taxon>Australaves</taxon>
        <taxon>Passeriformes</taxon>
        <taxon>Passeroidea</taxon>
        <taxon>Fringillidae</taxon>
        <taxon>Carduelinae</taxon>
        <taxon>Serinus</taxon>
    </lineage>
</organism>
<dbReference type="InterPro" id="IPR018796">
    <property type="entry name" value="COA8"/>
</dbReference>
<proteinExistence type="inferred from homology"/>
<comment type="subcellular location">
    <subcellularLocation>
        <location evidence="1">Mitochondrion inner membrane</location>
        <topology evidence="1">Peripheral membrane protein</topology>
        <orientation evidence="1">Matrix side</orientation>
    </subcellularLocation>
</comment>
<keyword evidence="6" id="KW-0472">Membrane</keyword>
<evidence type="ECO:0000313" key="8">
    <source>
        <dbReference type="Ensembl" id="ENSSCAP00000008608.1"/>
    </source>
</evidence>
<dbReference type="GO" id="GO:0050821">
    <property type="term" value="P:protein stabilization"/>
    <property type="evidence" value="ECO:0007669"/>
    <property type="project" value="Ensembl"/>
</dbReference>
<dbReference type="GeneTree" id="ENSGT00390000008212"/>
<feature type="compositionally biased region" description="Pro residues" evidence="7">
    <location>
        <begin position="21"/>
        <end position="32"/>
    </location>
</feature>
<dbReference type="PANTHER" id="PTHR31107:SF2">
    <property type="entry name" value="CYTOCHROME C OXIDASE ASSEMBLY FACTOR 8"/>
    <property type="match status" value="1"/>
</dbReference>
<reference evidence="8" key="1">
    <citation type="submission" date="2025-08" db="UniProtKB">
        <authorList>
            <consortium name="Ensembl"/>
        </authorList>
    </citation>
    <scope>IDENTIFICATION</scope>
</reference>
<gene>
    <name evidence="8" type="primary">COA8</name>
</gene>
<evidence type="ECO:0000256" key="4">
    <source>
        <dbReference type="ARBA" id="ARBA00022946"/>
    </source>
</evidence>
<reference evidence="8" key="2">
    <citation type="submission" date="2025-09" db="UniProtKB">
        <authorList>
            <consortium name="Ensembl"/>
        </authorList>
    </citation>
    <scope>IDENTIFICATION</scope>
</reference>
<accession>A0A8C9UA94</accession>